<reference evidence="2 3" key="1">
    <citation type="submission" date="2019-05" db="EMBL/GenBank/DDBJ databases">
        <title>Draft genome sequence of Nonomuraea turkmeniaca DSM 43926.</title>
        <authorList>
            <person name="Saricaoglu S."/>
            <person name="Isik K."/>
        </authorList>
    </citation>
    <scope>NUCLEOTIDE SEQUENCE [LARGE SCALE GENOMIC DNA]</scope>
    <source>
        <strain evidence="2 3">DSM 43926</strain>
    </source>
</reference>
<keyword evidence="3" id="KW-1185">Reference proteome</keyword>
<dbReference type="SUPFAM" id="SSF53822">
    <property type="entry name" value="Periplasmic binding protein-like I"/>
    <property type="match status" value="1"/>
</dbReference>
<dbReference type="AlphaFoldDB" id="A0A5S4FMG0"/>
<comment type="caution">
    <text evidence="2">The sequence shown here is derived from an EMBL/GenBank/DDBJ whole genome shotgun (WGS) entry which is preliminary data.</text>
</comment>
<protein>
    <submittedName>
        <fullName evidence="2">Uncharacterized protein</fullName>
    </submittedName>
</protein>
<feature type="region of interest" description="Disordered" evidence="1">
    <location>
        <begin position="76"/>
        <end position="95"/>
    </location>
</feature>
<organism evidence="2 3">
    <name type="scientific">Nonomuraea turkmeniaca</name>
    <dbReference type="NCBI Taxonomy" id="103838"/>
    <lineage>
        <taxon>Bacteria</taxon>
        <taxon>Bacillati</taxon>
        <taxon>Actinomycetota</taxon>
        <taxon>Actinomycetes</taxon>
        <taxon>Streptosporangiales</taxon>
        <taxon>Streptosporangiaceae</taxon>
        <taxon>Nonomuraea</taxon>
    </lineage>
</organism>
<name>A0A5S4FMG0_9ACTN</name>
<gene>
    <name evidence="2" type="ORF">ETD86_13420</name>
</gene>
<dbReference type="EMBL" id="VCKY01000036">
    <property type="protein sequence ID" value="TMR21917.1"/>
    <property type="molecule type" value="Genomic_DNA"/>
</dbReference>
<evidence type="ECO:0000256" key="1">
    <source>
        <dbReference type="SAM" id="MobiDB-lite"/>
    </source>
</evidence>
<accession>A0A5S4FMG0</accession>
<evidence type="ECO:0000313" key="2">
    <source>
        <dbReference type="EMBL" id="TMR21917.1"/>
    </source>
</evidence>
<proteinExistence type="predicted"/>
<evidence type="ECO:0000313" key="3">
    <source>
        <dbReference type="Proteomes" id="UP000309128"/>
    </source>
</evidence>
<sequence>MMDRPDPPTAIVASTDVAAVGVLHAAHSLGVTVLDSGVKAGIQTRIASTCRCAGPATRKGSVHGRSGVWRMRTVIPRRSHRGSAHPLRAGEGLPT</sequence>
<dbReference type="RefSeq" id="WP_138666471.1">
    <property type="nucleotide sequence ID" value="NZ_VCKY01000036.1"/>
</dbReference>
<dbReference type="Gene3D" id="3.40.50.2300">
    <property type="match status" value="1"/>
</dbReference>
<dbReference type="InterPro" id="IPR028082">
    <property type="entry name" value="Peripla_BP_I"/>
</dbReference>
<dbReference type="Proteomes" id="UP000309128">
    <property type="component" value="Unassembled WGS sequence"/>
</dbReference>